<dbReference type="GO" id="GO:0006398">
    <property type="term" value="P:mRNA 3'-end processing by stem-loop binding and cleavage"/>
    <property type="evidence" value="ECO:0007669"/>
    <property type="project" value="InterPro"/>
</dbReference>
<dbReference type="GO" id="GO:0005847">
    <property type="term" value="C:mRNA cleavage and polyadenylation specificity factor complex"/>
    <property type="evidence" value="ECO:0007669"/>
    <property type="project" value="InterPro"/>
</dbReference>
<gene>
    <name evidence="3" type="primary">gb23390</name>
    <name evidence="3" type="ORF">PR202_gb23390</name>
</gene>
<keyword evidence="1" id="KW-0694">RNA-binding</keyword>
<keyword evidence="1" id="KW-0539">Nucleus</keyword>
<dbReference type="InterPro" id="IPR036866">
    <property type="entry name" value="RibonucZ/Hydroxyglut_hydro"/>
</dbReference>
<sequence length="219" mass="23645">MGTSVQVTPLSGAYGEGPLSYLLAVDGFRFLLDCGWTDLCDPSQLQPLAKVAPTIDAVLLSHPDVMHLGALPYAMKHLGLSAPVYATEPVFRLGLLTMYDHFLSRWQVSDFDLFTLDDVDSAFQNVVRLKYSQNHLLNGGHLNGTVLGSFVRPAVLITDAYNALNNQFLICLMACPMGCLSAVMVHADALVKVLASGGSVLLPVDTAGRVLELLLILEE</sequence>
<keyword evidence="4" id="KW-1185">Reference proteome</keyword>
<protein>
    <recommendedName>
        <fullName evidence="1">Cleavage and polyadenylation specificity factor subunit 2</fullName>
    </recommendedName>
    <alternativeName>
        <fullName evidence="1">Cleavage and polyadenylation specificity factor 100 kDa subunit</fullName>
    </alternativeName>
</protein>
<comment type="caution">
    <text evidence="3">The sequence shown here is derived from an EMBL/GenBank/DDBJ whole genome shotgun (WGS) entry which is preliminary data.</text>
</comment>
<dbReference type="CDD" id="cd16293">
    <property type="entry name" value="CPSF2-like_MBL-fold"/>
    <property type="match status" value="1"/>
</dbReference>
<evidence type="ECO:0000259" key="2">
    <source>
        <dbReference type="Pfam" id="PF16661"/>
    </source>
</evidence>
<dbReference type="GO" id="GO:0003723">
    <property type="term" value="F:RNA binding"/>
    <property type="evidence" value="ECO:0007669"/>
    <property type="project" value="UniProtKB-KW"/>
</dbReference>
<dbReference type="AlphaFoldDB" id="A0AAV5FG19"/>
<evidence type="ECO:0000313" key="3">
    <source>
        <dbReference type="EMBL" id="GJN34704.1"/>
    </source>
</evidence>
<dbReference type="PANTHER" id="PTHR45922">
    <property type="entry name" value="CLEAVAGE AND POLYADENYLATION SPECIFICITY FACTOR SUBUNIT 2"/>
    <property type="match status" value="1"/>
</dbReference>
<dbReference type="SUPFAM" id="SSF56281">
    <property type="entry name" value="Metallo-hydrolase/oxidoreductase"/>
    <property type="match status" value="1"/>
</dbReference>
<dbReference type="InterPro" id="IPR027075">
    <property type="entry name" value="CPSF2"/>
</dbReference>
<dbReference type="PANTHER" id="PTHR45922:SF1">
    <property type="entry name" value="CLEAVAGE AND POLYADENYLATION SPECIFICITY FACTOR SUBUNIT 2"/>
    <property type="match status" value="1"/>
</dbReference>
<dbReference type="InterPro" id="IPR001279">
    <property type="entry name" value="Metallo-B-lactamas"/>
</dbReference>
<name>A0AAV5FG19_ELECO</name>
<proteinExistence type="inferred from homology"/>
<dbReference type="EMBL" id="BQKI01000085">
    <property type="protein sequence ID" value="GJN34704.1"/>
    <property type="molecule type" value="Genomic_DNA"/>
</dbReference>
<accession>A0AAV5FG19</accession>
<dbReference type="Pfam" id="PF16661">
    <property type="entry name" value="Lactamase_B_6"/>
    <property type="match status" value="1"/>
</dbReference>
<evidence type="ECO:0000313" key="4">
    <source>
        <dbReference type="Proteomes" id="UP001054889"/>
    </source>
</evidence>
<comment type="similarity">
    <text evidence="1">Belongs to the metallo-beta-lactamase superfamily. RNA-metabolizing metallo-beta-lactamase-like family. CPSF2/YSH1 subfamily.</text>
</comment>
<dbReference type="Gene3D" id="3.40.50.10890">
    <property type="match status" value="1"/>
</dbReference>
<dbReference type="InterPro" id="IPR035639">
    <property type="entry name" value="CPSF2_MBL"/>
</dbReference>
<comment type="subcellular location">
    <subcellularLocation>
        <location evidence="1">Nucleus</location>
    </subcellularLocation>
</comment>
<dbReference type="Proteomes" id="UP001054889">
    <property type="component" value="Unassembled WGS sequence"/>
</dbReference>
<organism evidence="3 4">
    <name type="scientific">Eleusine coracana subsp. coracana</name>
    <dbReference type="NCBI Taxonomy" id="191504"/>
    <lineage>
        <taxon>Eukaryota</taxon>
        <taxon>Viridiplantae</taxon>
        <taxon>Streptophyta</taxon>
        <taxon>Embryophyta</taxon>
        <taxon>Tracheophyta</taxon>
        <taxon>Spermatophyta</taxon>
        <taxon>Magnoliopsida</taxon>
        <taxon>Liliopsida</taxon>
        <taxon>Poales</taxon>
        <taxon>Poaceae</taxon>
        <taxon>PACMAD clade</taxon>
        <taxon>Chloridoideae</taxon>
        <taxon>Cynodonteae</taxon>
        <taxon>Eleusininae</taxon>
        <taxon>Eleusine</taxon>
    </lineage>
</organism>
<reference evidence="3" key="2">
    <citation type="submission" date="2021-12" db="EMBL/GenBank/DDBJ databases">
        <title>Resequencing data analysis of finger millet.</title>
        <authorList>
            <person name="Hatakeyama M."/>
            <person name="Aluri S."/>
            <person name="Balachadran M.T."/>
            <person name="Sivarajan S.R."/>
            <person name="Poveda L."/>
            <person name="Shimizu-Inatsugi R."/>
            <person name="Schlapbach R."/>
            <person name="Sreeman S.M."/>
            <person name="Shimizu K.K."/>
        </authorList>
    </citation>
    <scope>NUCLEOTIDE SEQUENCE</scope>
</reference>
<feature type="domain" description="Metallo-beta-lactamase" evidence="2">
    <location>
        <begin position="22"/>
        <end position="139"/>
    </location>
</feature>
<keyword evidence="1" id="KW-0507">mRNA processing</keyword>
<dbReference type="Gene3D" id="3.60.15.10">
    <property type="entry name" value="Ribonuclease Z/Hydroxyacylglutathione hydrolase-like"/>
    <property type="match status" value="1"/>
</dbReference>
<reference evidence="3" key="1">
    <citation type="journal article" date="2018" name="DNA Res.">
        <title>Multiple hybrid de novo genome assembly of finger millet, an orphan allotetraploid crop.</title>
        <authorList>
            <person name="Hatakeyama M."/>
            <person name="Aluri S."/>
            <person name="Balachadran M.T."/>
            <person name="Sivarajan S.R."/>
            <person name="Patrignani A."/>
            <person name="Gruter S."/>
            <person name="Poveda L."/>
            <person name="Shimizu-Inatsugi R."/>
            <person name="Baeten J."/>
            <person name="Francoijs K.J."/>
            <person name="Nataraja K.N."/>
            <person name="Reddy Y.A.N."/>
            <person name="Phadnis S."/>
            <person name="Ravikumar R.L."/>
            <person name="Schlapbach R."/>
            <person name="Sreeman S.M."/>
            <person name="Shimizu K.K."/>
        </authorList>
    </citation>
    <scope>NUCLEOTIDE SEQUENCE</scope>
</reference>
<evidence type="ECO:0000256" key="1">
    <source>
        <dbReference type="RuleBase" id="RU365006"/>
    </source>
</evidence>